<evidence type="ECO:0000256" key="1">
    <source>
        <dbReference type="SAM" id="MobiDB-lite"/>
    </source>
</evidence>
<reference evidence="3" key="1">
    <citation type="submission" date="2021-11" db="EMBL/GenBank/DDBJ databases">
        <title>Genome sequence.</title>
        <authorList>
            <person name="Sun Q."/>
        </authorList>
    </citation>
    <scope>NUCLEOTIDE SEQUENCE</scope>
    <source>
        <strain evidence="3">JC740</strain>
    </source>
</reference>
<name>A0ABS8NEA5_9BACT</name>
<protein>
    <recommendedName>
        <fullName evidence="5">Serine repeat-containing antigen</fullName>
    </recommendedName>
</protein>
<feature type="region of interest" description="Disordered" evidence="1">
    <location>
        <begin position="232"/>
        <end position="284"/>
    </location>
</feature>
<dbReference type="EMBL" id="JAJKFW010000006">
    <property type="protein sequence ID" value="MCC9641257.1"/>
    <property type="molecule type" value="Genomic_DNA"/>
</dbReference>
<gene>
    <name evidence="3" type="ORF">LOC71_03150</name>
</gene>
<dbReference type="Proteomes" id="UP001430306">
    <property type="component" value="Unassembled WGS sequence"/>
</dbReference>
<evidence type="ECO:0008006" key="5">
    <source>
        <dbReference type="Google" id="ProtNLM"/>
    </source>
</evidence>
<evidence type="ECO:0000313" key="3">
    <source>
        <dbReference type="EMBL" id="MCC9641257.1"/>
    </source>
</evidence>
<keyword evidence="2" id="KW-0472">Membrane</keyword>
<accession>A0ABS8NEA5</accession>
<sequence>MLVTPCPRCHESVRIPDRLLSGQLSNTAQVQCPWCLATLDHHEIEAALPPALIVVGDDLSTEAEAGTPLGLTSSEENEVPGLASMDPAPTTLASGPTALVDDDADLDMFEPSDIQDTSSDVGNEGVLQEHEAVTVDAPEDDEDLDAFLVNDETSDASDDIQLETGGEEEPPMAIYSSDRKRRKKKSMLKTVGSPILGALLALPIGGGLLWYLDALPNLGFYPLDGSLSSSTPIRRTAAPPSSYTPPPMDSSPQGRSLSQDLNESDSESLAPVEMDTSESDMVPESDPAADALAELTQDDASESDLAMEATEAPSEPAAPIDSPAAEDLANTEPFQPSDAPENDLDPVAMNEEPDTSFDLPMTDEAPAETGLPGLPAAISEVTSAEPAEMSPMEDPVKSPTTDATSDLSSSVDEIGMVLDRLESLDAEDPKFQQAVVYAYGMMSRVSSDANSDDLEQLQPLVDRIIGNTPLFVSFARQVPAWIDTPQETRQTDGAMILGKIEATEEENGYQVRLMNKKAYPVRFADDVDPQTLTMVAFGKLDAEAQPASFEIDWMKPVK</sequence>
<proteinExistence type="predicted"/>
<feature type="region of interest" description="Disordered" evidence="1">
    <location>
        <begin position="150"/>
        <end position="181"/>
    </location>
</feature>
<evidence type="ECO:0000256" key="2">
    <source>
        <dbReference type="SAM" id="Phobius"/>
    </source>
</evidence>
<keyword evidence="2" id="KW-1133">Transmembrane helix</keyword>
<feature type="transmembrane region" description="Helical" evidence="2">
    <location>
        <begin position="191"/>
        <end position="212"/>
    </location>
</feature>
<dbReference type="RefSeq" id="WP_230271270.1">
    <property type="nucleotide sequence ID" value="NZ_JAJKFW010000006.1"/>
</dbReference>
<feature type="region of interest" description="Disordered" evidence="1">
    <location>
        <begin position="300"/>
        <end position="409"/>
    </location>
</feature>
<organism evidence="3 4">
    <name type="scientific">Rhodopirellula halodulae</name>
    <dbReference type="NCBI Taxonomy" id="2894198"/>
    <lineage>
        <taxon>Bacteria</taxon>
        <taxon>Pseudomonadati</taxon>
        <taxon>Planctomycetota</taxon>
        <taxon>Planctomycetia</taxon>
        <taxon>Pirellulales</taxon>
        <taxon>Pirellulaceae</taxon>
        <taxon>Rhodopirellula</taxon>
    </lineage>
</organism>
<feature type="region of interest" description="Disordered" evidence="1">
    <location>
        <begin position="64"/>
        <end position="96"/>
    </location>
</feature>
<feature type="compositionally biased region" description="Polar residues" evidence="1">
    <location>
        <begin position="398"/>
        <end position="409"/>
    </location>
</feature>
<feature type="compositionally biased region" description="Acidic residues" evidence="1">
    <location>
        <begin position="152"/>
        <end position="170"/>
    </location>
</feature>
<keyword evidence="4" id="KW-1185">Reference proteome</keyword>
<comment type="caution">
    <text evidence="3">The sequence shown here is derived from an EMBL/GenBank/DDBJ whole genome shotgun (WGS) entry which is preliminary data.</text>
</comment>
<keyword evidence="2" id="KW-0812">Transmembrane</keyword>
<feature type="compositionally biased region" description="Low complexity" evidence="1">
    <location>
        <begin position="306"/>
        <end position="319"/>
    </location>
</feature>
<evidence type="ECO:0000313" key="4">
    <source>
        <dbReference type="Proteomes" id="UP001430306"/>
    </source>
</evidence>